<proteinExistence type="predicted"/>
<evidence type="ECO:0000313" key="3">
    <source>
        <dbReference type="Proteomes" id="UP000246114"/>
    </source>
</evidence>
<dbReference type="InterPro" id="IPR001279">
    <property type="entry name" value="Metallo-B-lactamas"/>
</dbReference>
<comment type="caution">
    <text evidence="2">The sequence shown here is derived from an EMBL/GenBank/DDBJ whole genome shotgun (WGS) entry which is preliminary data.</text>
</comment>
<dbReference type="PANTHER" id="PTHR47619">
    <property type="entry name" value="METALLO-HYDROLASE YYCJ-RELATED"/>
    <property type="match status" value="1"/>
</dbReference>
<dbReference type="Gene3D" id="3.60.15.10">
    <property type="entry name" value="Ribonuclease Z/Hydroxyacylglutathione hydrolase-like"/>
    <property type="match status" value="1"/>
</dbReference>
<dbReference type="SUPFAM" id="SSF56281">
    <property type="entry name" value="Metallo-hydrolase/oxidoreductase"/>
    <property type="match status" value="1"/>
</dbReference>
<evidence type="ECO:0000259" key="1">
    <source>
        <dbReference type="SMART" id="SM00849"/>
    </source>
</evidence>
<dbReference type="EMBL" id="QAMZ01000053">
    <property type="protein sequence ID" value="PWL51815.1"/>
    <property type="molecule type" value="Genomic_DNA"/>
</dbReference>
<keyword evidence="2" id="KW-0378">Hydrolase</keyword>
<sequence>MIKVLATGSSGNCYLIKAKNETLILECGIAAKRILSGLEYDLKSVVGCLITHEHKDHCKAINEILKQGINIYLSEGTAFGIEFKDILHGHRINYVSVGEQFKVGNFNIMPFDTRHDVNEPLGFLIQHNELGKIVFATDTFYLKSKFKDVDHVLIECNYSEEAIKDLPPYRARVLKSHMSLETLKETLSTWDLRKTKDITLIHISGDNGDPERFKREISRLTGIPTYVAEPGLEITDF</sequence>
<organism evidence="2 3">
    <name type="scientific">Clostridium cadaveris</name>
    <dbReference type="NCBI Taxonomy" id="1529"/>
    <lineage>
        <taxon>Bacteria</taxon>
        <taxon>Bacillati</taxon>
        <taxon>Bacillota</taxon>
        <taxon>Clostridia</taxon>
        <taxon>Eubacteriales</taxon>
        <taxon>Clostridiaceae</taxon>
        <taxon>Clostridium</taxon>
    </lineage>
</organism>
<protein>
    <submittedName>
        <fullName evidence="2">MBL fold metallo-hydrolase</fullName>
    </submittedName>
</protein>
<dbReference type="Pfam" id="PF12706">
    <property type="entry name" value="Lactamase_B_2"/>
    <property type="match status" value="1"/>
</dbReference>
<gene>
    <name evidence="2" type="ORF">DBY38_12785</name>
</gene>
<dbReference type="InterPro" id="IPR052533">
    <property type="entry name" value="WalJ/YycJ-like"/>
</dbReference>
<evidence type="ECO:0000313" key="2">
    <source>
        <dbReference type="EMBL" id="PWL51815.1"/>
    </source>
</evidence>
<feature type="domain" description="Metallo-beta-lactamase" evidence="1">
    <location>
        <begin position="10"/>
        <end position="177"/>
    </location>
</feature>
<dbReference type="SMART" id="SM00849">
    <property type="entry name" value="Lactamase_B"/>
    <property type="match status" value="1"/>
</dbReference>
<reference evidence="2 3" key="1">
    <citation type="submission" date="2018-03" db="EMBL/GenBank/DDBJ databases">
        <title>The uncultured portion of the human microbiome is neutrally assembled.</title>
        <authorList>
            <person name="Jeraldo P."/>
            <person name="Boardman L."/>
            <person name="White B.A."/>
            <person name="Nelson H."/>
            <person name="Goldenfeld N."/>
            <person name="Chia N."/>
        </authorList>
    </citation>
    <scope>NUCLEOTIDE SEQUENCE [LARGE SCALE GENOMIC DNA]</scope>
    <source>
        <strain evidence="2">CIM:MAG 903</strain>
    </source>
</reference>
<dbReference type="PANTHER" id="PTHR47619:SF1">
    <property type="entry name" value="EXODEOXYRIBONUCLEASE WALJ"/>
    <property type="match status" value="1"/>
</dbReference>
<dbReference type="AlphaFoldDB" id="A0A316M3Z7"/>
<name>A0A316M3Z7_9CLOT</name>
<accession>A0A316M3Z7</accession>
<dbReference type="InterPro" id="IPR036866">
    <property type="entry name" value="RibonucZ/Hydroxyglut_hydro"/>
</dbReference>
<dbReference type="GO" id="GO:0016787">
    <property type="term" value="F:hydrolase activity"/>
    <property type="evidence" value="ECO:0007669"/>
    <property type="project" value="UniProtKB-KW"/>
</dbReference>
<dbReference type="Proteomes" id="UP000246114">
    <property type="component" value="Unassembled WGS sequence"/>
</dbReference>